<accession>A0A8X8KBW1</accession>
<dbReference type="RefSeq" id="WP_215886141.1">
    <property type="nucleotide sequence ID" value="NZ_CP134225.1"/>
</dbReference>
<dbReference type="AlphaFoldDB" id="A0A8X8KBW1"/>
<comment type="caution">
    <text evidence="2">The sequence shown here is derived from an EMBL/GenBank/DDBJ whole genome shotgun (WGS) entry which is preliminary data.</text>
</comment>
<name>A0A8X8KBW1_ACIFI</name>
<feature type="compositionally biased region" description="Polar residues" evidence="1">
    <location>
        <begin position="1"/>
        <end position="11"/>
    </location>
</feature>
<gene>
    <name evidence="2" type="ORF">HF568_06710</name>
</gene>
<evidence type="ECO:0000313" key="3">
    <source>
        <dbReference type="Proteomes" id="UP000887300"/>
    </source>
</evidence>
<proteinExistence type="predicted"/>
<sequence length="196" mass="22339">MNNLTQKTGSRGQERLYPVPQHYPDTVPSQQPAGVSHSDVQKPPQRGKSTFRFILVDEPPLFDQWEPAKPDVTANARTVRGKYSKPLRIEDAEDLGCVLDLDETVPEKRPNHFSPEENESLHIALLEASLSGLQVAIEHWHKDVINEILTWIYDDHIRPFSFRVCCAIEHMDYRVIRDGIEEGFKTKGIPFIVDAA</sequence>
<protein>
    <submittedName>
        <fullName evidence="2">Uncharacterized protein</fullName>
    </submittedName>
</protein>
<evidence type="ECO:0000313" key="2">
    <source>
        <dbReference type="EMBL" id="MBU2722904.1"/>
    </source>
</evidence>
<organism evidence="2 3">
    <name type="scientific">Acidithiobacillus ferridurans</name>
    <dbReference type="NCBI Taxonomy" id="1232575"/>
    <lineage>
        <taxon>Bacteria</taxon>
        <taxon>Pseudomonadati</taxon>
        <taxon>Pseudomonadota</taxon>
        <taxon>Acidithiobacillia</taxon>
        <taxon>Acidithiobacillales</taxon>
        <taxon>Acidithiobacillaceae</taxon>
        <taxon>Acidithiobacillus</taxon>
    </lineage>
</organism>
<feature type="region of interest" description="Disordered" evidence="1">
    <location>
        <begin position="1"/>
        <end position="46"/>
    </location>
</feature>
<evidence type="ECO:0000256" key="1">
    <source>
        <dbReference type="SAM" id="MobiDB-lite"/>
    </source>
</evidence>
<dbReference type="Proteomes" id="UP000887300">
    <property type="component" value="Unassembled WGS sequence"/>
</dbReference>
<dbReference type="EMBL" id="JABBHS010000198">
    <property type="protein sequence ID" value="MBU2722904.1"/>
    <property type="molecule type" value="Genomic_DNA"/>
</dbReference>
<reference evidence="2" key="1">
    <citation type="journal article" date="2021" name="ISME J.">
        <title>Genomic evolution of the class Acidithiobacillia: deep-branching Proteobacteria living in extreme acidic conditions.</title>
        <authorList>
            <person name="Moya-Beltran A."/>
            <person name="Beard S."/>
            <person name="Rojas-Villalobos C."/>
            <person name="Issotta F."/>
            <person name="Gallardo Y."/>
            <person name="Ulloa R."/>
            <person name="Giaveno A."/>
            <person name="Degli Esposti M."/>
            <person name="Johnson D.B."/>
            <person name="Quatrini R."/>
        </authorList>
    </citation>
    <scope>NUCLEOTIDE SEQUENCE</scope>
    <source>
        <strain evidence="2">DSM 583</strain>
    </source>
</reference>